<dbReference type="AlphaFoldDB" id="A0A553PAH7"/>
<dbReference type="Proteomes" id="UP000318571">
    <property type="component" value="Chromosome 2"/>
</dbReference>
<protein>
    <recommendedName>
        <fullName evidence="3">Phosphatidylethanolamine-binding protein</fullName>
    </recommendedName>
</protein>
<dbReference type="Gene3D" id="3.90.280.10">
    <property type="entry name" value="PEBP-like"/>
    <property type="match status" value="1"/>
</dbReference>
<dbReference type="InterPro" id="IPR036610">
    <property type="entry name" value="PEBP-like_sf"/>
</dbReference>
<feature type="non-terminal residue" evidence="1">
    <location>
        <position position="222"/>
    </location>
</feature>
<evidence type="ECO:0008006" key="3">
    <source>
        <dbReference type="Google" id="ProtNLM"/>
    </source>
</evidence>
<dbReference type="OMA" id="CETHGNI"/>
<proteinExistence type="predicted"/>
<evidence type="ECO:0000313" key="1">
    <source>
        <dbReference type="EMBL" id="TRY74668.1"/>
    </source>
</evidence>
<organism evidence="1 2">
    <name type="scientific">Tigriopus californicus</name>
    <name type="common">Marine copepod</name>
    <dbReference type="NCBI Taxonomy" id="6832"/>
    <lineage>
        <taxon>Eukaryota</taxon>
        <taxon>Metazoa</taxon>
        <taxon>Ecdysozoa</taxon>
        <taxon>Arthropoda</taxon>
        <taxon>Crustacea</taxon>
        <taxon>Multicrustacea</taxon>
        <taxon>Hexanauplia</taxon>
        <taxon>Copepoda</taxon>
        <taxon>Harpacticoida</taxon>
        <taxon>Harpacticidae</taxon>
        <taxon>Tigriopus</taxon>
    </lineage>
</organism>
<dbReference type="InterPro" id="IPR008914">
    <property type="entry name" value="PEBP"/>
</dbReference>
<dbReference type="InterPro" id="IPR035810">
    <property type="entry name" value="PEBP_euk"/>
</dbReference>
<reference evidence="1 2" key="1">
    <citation type="journal article" date="2018" name="Nat. Ecol. Evol.">
        <title>Genomic signatures of mitonuclear coevolution across populations of Tigriopus californicus.</title>
        <authorList>
            <person name="Barreto F.S."/>
            <person name="Watson E.T."/>
            <person name="Lima T.G."/>
            <person name="Willett C.S."/>
            <person name="Edmands S."/>
            <person name="Li W."/>
            <person name="Burton R.S."/>
        </authorList>
    </citation>
    <scope>NUCLEOTIDE SEQUENCE [LARGE SCALE GENOMIC DNA]</scope>
    <source>
        <strain evidence="1 2">San Diego</strain>
    </source>
</reference>
<dbReference type="EMBL" id="VCGU01000005">
    <property type="protein sequence ID" value="TRY74668.1"/>
    <property type="molecule type" value="Genomic_DNA"/>
</dbReference>
<dbReference type="STRING" id="6832.A0A553PAH7"/>
<sequence>MCLERIIMIESTILWVQRIMEKHLVVEREEISDEEWQQEILNSFQGSGLVPFVFDSIPAGLININFGTHNCVHMGTDINPESSAYEPSSVSWPSKDGLLYTLLLIDVDDQNKLHWLVINIPQDDLLKGDTVAKYSSPTPPLGHTHRYVMIVMSQEQYFVDLVVQRYSRNEACETHGNINLTDFQTAQGLSQPVAVNFFTVSHNIFVESILAYCGESVATRNR</sequence>
<dbReference type="CDD" id="cd00866">
    <property type="entry name" value="PEBP_euk"/>
    <property type="match status" value="1"/>
</dbReference>
<accession>A0A553PAH7</accession>
<comment type="caution">
    <text evidence="1">The sequence shown here is derived from an EMBL/GenBank/DDBJ whole genome shotgun (WGS) entry which is preliminary data.</text>
</comment>
<name>A0A553PAH7_TIGCA</name>
<keyword evidence="2" id="KW-1185">Reference proteome</keyword>
<dbReference type="SUPFAM" id="SSF49777">
    <property type="entry name" value="PEBP-like"/>
    <property type="match status" value="1"/>
</dbReference>
<evidence type="ECO:0000313" key="2">
    <source>
        <dbReference type="Proteomes" id="UP000318571"/>
    </source>
</evidence>
<gene>
    <name evidence="1" type="ORF">TCAL_11922</name>
</gene>
<dbReference type="Pfam" id="PF01161">
    <property type="entry name" value="PBP"/>
    <property type="match status" value="1"/>
</dbReference>
<dbReference type="PANTHER" id="PTHR11362:SF82">
    <property type="entry name" value="PHOSPHATIDYLETHANOLAMINE-BINDING PROTEIN 4"/>
    <property type="match status" value="1"/>
</dbReference>
<dbReference type="PANTHER" id="PTHR11362">
    <property type="entry name" value="PHOSPHATIDYLETHANOLAMINE-BINDING PROTEIN"/>
    <property type="match status" value="1"/>
</dbReference>